<keyword evidence="14" id="KW-1185">Reference proteome</keyword>
<comment type="subcellular location">
    <subcellularLocation>
        <location evidence="1">Nucleus</location>
    </subcellularLocation>
</comment>
<dbReference type="Proteomes" id="UP000324632">
    <property type="component" value="Chromosome 5"/>
</dbReference>
<evidence type="ECO:0000256" key="2">
    <source>
        <dbReference type="ARBA" id="ARBA00006991"/>
    </source>
</evidence>
<dbReference type="GO" id="GO:0000981">
    <property type="term" value="F:DNA-binding transcription factor activity, RNA polymerase II-specific"/>
    <property type="evidence" value="ECO:0007669"/>
    <property type="project" value="TreeGrafter"/>
</dbReference>
<evidence type="ECO:0000259" key="12">
    <source>
        <dbReference type="PROSITE" id="PS50157"/>
    </source>
</evidence>
<evidence type="ECO:0000313" key="14">
    <source>
        <dbReference type="Proteomes" id="UP000324632"/>
    </source>
</evidence>
<dbReference type="SMART" id="SM00355">
    <property type="entry name" value="ZnF_C2H2"/>
    <property type="match status" value="6"/>
</dbReference>
<evidence type="ECO:0000256" key="6">
    <source>
        <dbReference type="ARBA" id="ARBA00022833"/>
    </source>
</evidence>
<evidence type="ECO:0000256" key="10">
    <source>
        <dbReference type="ARBA" id="ARBA00023242"/>
    </source>
</evidence>
<evidence type="ECO:0000313" key="13">
    <source>
        <dbReference type="EMBL" id="KAA0721352.1"/>
    </source>
</evidence>
<dbReference type="InterPro" id="IPR036236">
    <property type="entry name" value="Znf_C2H2_sf"/>
</dbReference>
<keyword evidence="4" id="KW-0677">Repeat</keyword>
<protein>
    <recommendedName>
        <fullName evidence="12">C2H2-type domain-containing protein</fullName>
    </recommendedName>
</protein>
<proteinExistence type="inferred from homology"/>
<feature type="domain" description="C2H2-type" evidence="12">
    <location>
        <begin position="241"/>
        <end position="268"/>
    </location>
</feature>
<dbReference type="EMBL" id="SOYY01000005">
    <property type="protein sequence ID" value="KAA0721352.1"/>
    <property type="molecule type" value="Genomic_DNA"/>
</dbReference>
<dbReference type="Gene3D" id="3.30.160.60">
    <property type="entry name" value="Classic Zinc Finger"/>
    <property type="match status" value="6"/>
</dbReference>
<dbReference type="PANTHER" id="PTHR24388">
    <property type="entry name" value="ZINC FINGER PROTEIN"/>
    <property type="match status" value="1"/>
</dbReference>
<dbReference type="SUPFAM" id="SSF57667">
    <property type="entry name" value="beta-beta-alpha zinc fingers"/>
    <property type="match status" value="3"/>
</dbReference>
<dbReference type="Pfam" id="PF13465">
    <property type="entry name" value="zf-H2C2_2"/>
    <property type="match status" value="1"/>
</dbReference>
<keyword evidence="7" id="KW-0805">Transcription regulation</keyword>
<gene>
    <name evidence="13" type="ORF">E1301_Tti020630</name>
</gene>
<evidence type="ECO:0000256" key="3">
    <source>
        <dbReference type="ARBA" id="ARBA00022723"/>
    </source>
</evidence>
<dbReference type="PROSITE" id="PS00028">
    <property type="entry name" value="ZINC_FINGER_C2H2_1"/>
    <property type="match status" value="6"/>
</dbReference>
<dbReference type="Pfam" id="PF00096">
    <property type="entry name" value="zf-C2H2"/>
    <property type="match status" value="4"/>
</dbReference>
<evidence type="ECO:0000256" key="11">
    <source>
        <dbReference type="PROSITE-ProRule" id="PRU00042"/>
    </source>
</evidence>
<feature type="domain" description="C2H2-type" evidence="12">
    <location>
        <begin position="185"/>
        <end position="212"/>
    </location>
</feature>
<comment type="similarity">
    <text evidence="2">Belongs to the krueppel C2H2-type zinc-finger protein family.</text>
</comment>
<dbReference type="InterPro" id="IPR013087">
    <property type="entry name" value="Znf_C2H2_type"/>
</dbReference>
<evidence type="ECO:0000256" key="8">
    <source>
        <dbReference type="ARBA" id="ARBA00023125"/>
    </source>
</evidence>
<organism evidence="13 14">
    <name type="scientific">Triplophysa tibetana</name>
    <dbReference type="NCBI Taxonomy" id="1572043"/>
    <lineage>
        <taxon>Eukaryota</taxon>
        <taxon>Metazoa</taxon>
        <taxon>Chordata</taxon>
        <taxon>Craniata</taxon>
        <taxon>Vertebrata</taxon>
        <taxon>Euteleostomi</taxon>
        <taxon>Actinopterygii</taxon>
        <taxon>Neopterygii</taxon>
        <taxon>Teleostei</taxon>
        <taxon>Ostariophysi</taxon>
        <taxon>Cypriniformes</taxon>
        <taxon>Nemacheilidae</taxon>
        <taxon>Triplophysa</taxon>
    </lineage>
</organism>
<keyword evidence="10" id="KW-0539">Nucleus</keyword>
<feature type="domain" description="C2H2-type" evidence="12">
    <location>
        <begin position="325"/>
        <end position="352"/>
    </location>
</feature>
<dbReference type="PANTHER" id="PTHR24388:SF99">
    <property type="entry name" value="GASTRULA ZINC FINGER PROTEIN XLCGF52.1-LIKE ISOFORM X1-RELATED"/>
    <property type="match status" value="1"/>
</dbReference>
<evidence type="ECO:0000256" key="9">
    <source>
        <dbReference type="ARBA" id="ARBA00023163"/>
    </source>
</evidence>
<dbReference type="FunFam" id="3.30.160.60:FF:001480">
    <property type="entry name" value="Si:cabz01071911.3"/>
    <property type="match status" value="2"/>
</dbReference>
<dbReference type="GO" id="GO:0008270">
    <property type="term" value="F:zinc ion binding"/>
    <property type="evidence" value="ECO:0007669"/>
    <property type="project" value="UniProtKB-KW"/>
</dbReference>
<accession>A0A5A9PIC6</accession>
<feature type="domain" description="C2H2-type" evidence="12">
    <location>
        <begin position="213"/>
        <end position="240"/>
    </location>
</feature>
<evidence type="ECO:0000256" key="5">
    <source>
        <dbReference type="ARBA" id="ARBA00022771"/>
    </source>
</evidence>
<comment type="caution">
    <text evidence="13">The sequence shown here is derived from an EMBL/GenBank/DDBJ whole genome shotgun (WGS) entry which is preliminary data.</text>
</comment>
<feature type="domain" description="C2H2-type" evidence="12">
    <location>
        <begin position="269"/>
        <end position="296"/>
    </location>
</feature>
<keyword evidence="9" id="KW-0804">Transcription</keyword>
<keyword evidence="3" id="KW-0479">Metal-binding</keyword>
<name>A0A5A9PIC6_9TELE</name>
<evidence type="ECO:0000256" key="7">
    <source>
        <dbReference type="ARBA" id="ARBA00023015"/>
    </source>
</evidence>
<dbReference type="PROSITE" id="PS50157">
    <property type="entry name" value="ZINC_FINGER_C2H2_2"/>
    <property type="match status" value="6"/>
</dbReference>
<dbReference type="InterPro" id="IPR050527">
    <property type="entry name" value="Snail/Krueppel_Znf"/>
</dbReference>
<sequence length="417" mass="48733">MTAEKNKASEYTFTVTVQKWLRYARERHKRSRVQTQRCISRGCIAFVIVLYSTEQWSHKTTISEQLYEDIVTKKTVIKILNVFMMKTRMRKSSDYETFNRRAHRLRQKILEMKLLVLVYRDLLILKKHSDMMDSNKDRKEEVKDADEKHQHAQNFQKFSVEGALRTGDKKKEKQHMRIQAGEKPHTCLQCGKSFTNTRNLQLHMRIHTGEKPHACLQCGKSFTNTSHLKTHMRIHTGEKPHTCLQCGNTFTHTGNLKTHMRIHTGEKPHVCLQCGKSFTNASYLKKHMRIHTGGKPHACLQCGKTFTHTGNLQSHMRIHTGEKPFACLQCGKIFSRVDHLNTHMIVHTGEKPHVIDAYIAHAVENNNKRSNKKAFHIDSYEMTNIWEGKSSRLKARLNIRQLAHRISDINIWIYFEK</sequence>
<evidence type="ECO:0000256" key="1">
    <source>
        <dbReference type="ARBA" id="ARBA00004123"/>
    </source>
</evidence>
<dbReference type="GO" id="GO:0000978">
    <property type="term" value="F:RNA polymerase II cis-regulatory region sequence-specific DNA binding"/>
    <property type="evidence" value="ECO:0007669"/>
    <property type="project" value="TreeGrafter"/>
</dbReference>
<reference evidence="13 14" key="1">
    <citation type="journal article" date="2019" name="Mol. Ecol. Resour.">
        <title>Chromosome-level genome assembly of Triplophysa tibetana, a fish adapted to the harsh high-altitude environment of the Tibetan Plateau.</title>
        <authorList>
            <person name="Yang X."/>
            <person name="Liu H."/>
            <person name="Ma Z."/>
            <person name="Zou Y."/>
            <person name="Zou M."/>
            <person name="Mao Y."/>
            <person name="Li X."/>
            <person name="Wang H."/>
            <person name="Chen T."/>
            <person name="Wang W."/>
            <person name="Yang R."/>
        </authorList>
    </citation>
    <scope>NUCLEOTIDE SEQUENCE [LARGE SCALE GENOMIC DNA]</scope>
    <source>
        <strain evidence="13">TTIB1903HZAU</strain>
        <tissue evidence="13">Muscle</tissue>
    </source>
</reference>
<dbReference type="FunFam" id="3.30.160.60:FF:001639">
    <property type="entry name" value="Si:dkey-7i4.21"/>
    <property type="match status" value="1"/>
</dbReference>
<dbReference type="AlphaFoldDB" id="A0A5A9PIC6"/>
<dbReference type="GO" id="GO:0005634">
    <property type="term" value="C:nucleus"/>
    <property type="evidence" value="ECO:0007669"/>
    <property type="project" value="UniProtKB-SubCell"/>
</dbReference>
<evidence type="ECO:0000256" key="4">
    <source>
        <dbReference type="ARBA" id="ARBA00022737"/>
    </source>
</evidence>
<keyword evidence="8" id="KW-0238">DNA-binding</keyword>
<keyword evidence="5 11" id="KW-0863">Zinc-finger</keyword>
<dbReference type="FunFam" id="3.30.160.60:FF:000912">
    <property type="entry name" value="Zinc finger protein 660"/>
    <property type="match status" value="3"/>
</dbReference>
<feature type="domain" description="C2H2-type" evidence="12">
    <location>
        <begin position="297"/>
        <end position="324"/>
    </location>
</feature>
<keyword evidence="6" id="KW-0862">Zinc</keyword>